<dbReference type="Gene3D" id="1.10.287.470">
    <property type="entry name" value="Helix hairpin bin"/>
    <property type="match status" value="1"/>
</dbReference>
<dbReference type="PANTHER" id="PTHR30469:SF37">
    <property type="entry name" value="RAGD PROTEIN"/>
    <property type="match status" value="1"/>
</dbReference>
<keyword evidence="4" id="KW-1133">Transmembrane helix</keyword>
<evidence type="ECO:0000259" key="5">
    <source>
        <dbReference type="Pfam" id="PF25876"/>
    </source>
</evidence>
<dbReference type="EMBL" id="BAAAEU010000004">
    <property type="protein sequence ID" value="GAA0709395.1"/>
    <property type="molecule type" value="Genomic_DNA"/>
</dbReference>
<feature type="domain" description="Multidrug resistance protein MdtA-like barrel-sandwich hybrid" evidence="6">
    <location>
        <begin position="82"/>
        <end position="214"/>
    </location>
</feature>
<accession>A0ABP3TJU3</accession>
<evidence type="ECO:0000313" key="10">
    <source>
        <dbReference type="Proteomes" id="UP001501523"/>
    </source>
</evidence>
<evidence type="ECO:0000256" key="3">
    <source>
        <dbReference type="ARBA" id="ARBA00022448"/>
    </source>
</evidence>
<keyword evidence="4" id="KW-0812">Transmembrane</keyword>
<evidence type="ECO:0000259" key="8">
    <source>
        <dbReference type="Pfam" id="PF25967"/>
    </source>
</evidence>
<dbReference type="NCBIfam" id="TIGR01730">
    <property type="entry name" value="RND_mfp"/>
    <property type="match status" value="1"/>
</dbReference>
<dbReference type="Pfam" id="PF25917">
    <property type="entry name" value="BSH_RND"/>
    <property type="match status" value="1"/>
</dbReference>
<dbReference type="InterPro" id="IPR058792">
    <property type="entry name" value="Beta-barrel_RND_2"/>
</dbReference>
<feature type="domain" description="Multidrug resistance protein MdtA-like C-terminal permuted SH3" evidence="8">
    <location>
        <begin position="311"/>
        <end position="365"/>
    </location>
</feature>
<dbReference type="InterPro" id="IPR058624">
    <property type="entry name" value="MdtA-like_HH"/>
</dbReference>
<keyword evidence="3" id="KW-0813">Transport</keyword>
<comment type="subcellular location">
    <subcellularLocation>
        <location evidence="1">Cell envelope</location>
    </subcellularLocation>
</comment>
<name>A0ABP3TJU3_9GAMM</name>
<evidence type="ECO:0000256" key="2">
    <source>
        <dbReference type="ARBA" id="ARBA00009477"/>
    </source>
</evidence>
<sequence>MSPELSAPNVSRRKLRLAGVFAVIVAAVVVVTGLVSRAHGDARLREWTNEQSIPTVAVVSPGTQGDAATLDLPGRLEAYSRASLYARVSGYLKSWKVDIGAPVKAGQLLAEIETPDLDQQLLQARADLASAKANADLAVTTAKRWQSMVTTGAVSKQAADEKTGDAATKQAQVKSSQANVDHVLATKGFTRIVAPFDGIVTARNTDVGALINVGGGAGQELFVVSDTRKLRVYVSVPQTYVPSIPPGTQATITVPEHPGAKYTATVESSSQAVNATSGSTLMQLAVDNANGELLPGGFANVSLDLPRNAAALNVPASALMFDKAGLRVATVGADNKVALKMVTVARDLGKVIELGSGLAPGDRVIESPPDGVADGDVVRIAEAAKKTDAAGKGAGGKG</sequence>
<dbReference type="Pfam" id="PF25876">
    <property type="entry name" value="HH_MFP_RND"/>
    <property type="match status" value="1"/>
</dbReference>
<dbReference type="Gene3D" id="2.40.50.100">
    <property type="match status" value="1"/>
</dbReference>
<feature type="domain" description="Multidrug resistance protein MdtA-like alpha-helical hairpin" evidence="5">
    <location>
        <begin position="120"/>
        <end position="181"/>
    </location>
</feature>
<evidence type="ECO:0000256" key="4">
    <source>
        <dbReference type="SAM" id="Phobius"/>
    </source>
</evidence>
<gene>
    <name evidence="9" type="ORF">GCM10009105_09820</name>
</gene>
<proteinExistence type="inferred from homology"/>
<dbReference type="InterPro" id="IPR006143">
    <property type="entry name" value="RND_pump_MFP"/>
</dbReference>
<dbReference type="SUPFAM" id="SSF111369">
    <property type="entry name" value="HlyD-like secretion proteins"/>
    <property type="match status" value="1"/>
</dbReference>
<feature type="transmembrane region" description="Helical" evidence="4">
    <location>
        <begin position="15"/>
        <end position="35"/>
    </location>
</feature>
<evidence type="ECO:0000313" key="9">
    <source>
        <dbReference type="EMBL" id="GAA0709395.1"/>
    </source>
</evidence>
<protein>
    <submittedName>
        <fullName evidence="9">Efflux RND transporter periplasmic adaptor subunit</fullName>
    </submittedName>
</protein>
<dbReference type="Gene3D" id="2.40.30.170">
    <property type="match status" value="1"/>
</dbReference>
<dbReference type="InterPro" id="IPR058627">
    <property type="entry name" value="MdtA-like_C"/>
</dbReference>
<dbReference type="PANTHER" id="PTHR30469">
    <property type="entry name" value="MULTIDRUG RESISTANCE PROTEIN MDTA"/>
    <property type="match status" value="1"/>
</dbReference>
<evidence type="ECO:0000259" key="6">
    <source>
        <dbReference type="Pfam" id="PF25917"/>
    </source>
</evidence>
<evidence type="ECO:0000259" key="7">
    <source>
        <dbReference type="Pfam" id="PF25954"/>
    </source>
</evidence>
<dbReference type="Gene3D" id="2.40.420.20">
    <property type="match status" value="1"/>
</dbReference>
<dbReference type="Proteomes" id="UP001501523">
    <property type="component" value="Unassembled WGS sequence"/>
</dbReference>
<organism evidence="9 10">
    <name type="scientific">Dokdonella soli</name>
    <dbReference type="NCBI Taxonomy" id="529810"/>
    <lineage>
        <taxon>Bacteria</taxon>
        <taxon>Pseudomonadati</taxon>
        <taxon>Pseudomonadota</taxon>
        <taxon>Gammaproteobacteria</taxon>
        <taxon>Lysobacterales</taxon>
        <taxon>Rhodanobacteraceae</taxon>
        <taxon>Dokdonella</taxon>
    </lineage>
</organism>
<dbReference type="InterPro" id="IPR058625">
    <property type="entry name" value="MdtA-like_BSH"/>
</dbReference>
<dbReference type="Pfam" id="PF25954">
    <property type="entry name" value="Beta-barrel_RND_2"/>
    <property type="match status" value="1"/>
</dbReference>
<feature type="domain" description="CusB-like beta-barrel" evidence="7">
    <location>
        <begin position="233"/>
        <end position="304"/>
    </location>
</feature>
<dbReference type="RefSeq" id="WP_343787759.1">
    <property type="nucleotide sequence ID" value="NZ_BAAAEU010000004.1"/>
</dbReference>
<reference evidence="10" key="1">
    <citation type="journal article" date="2019" name="Int. J. Syst. Evol. Microbiol.">
        <title>The Global Catalogue of Microorganisms (GCM) 10K type strain sequencing project: providing services to taxonomists for standard genome sequencing and annotation.</title>
        <authorList>
            <consortium name="The Broad Institute Genomics Platform"/>
            <consortium name="The Broad Institute Genome Sequencing Center for Infectious Disease"/>
            <person name="Wu L."/>
            <person name="Ma J."/>
        </authorList>
    </citation>
    <scope>NUCLEOTIDE SEQUENCE [LARGE SCALE GENOMIC DNA]</scope>
    <source>
        <strain evidence="10">JCM 15421</strain>
    </source>
</reference>
<comment type="caution">
    <text evidence="9">The sequence shown here is derived from an EMBL/GenBank/DDBJ whole genome shotgun (WGS) entry which is preliminary data.</text>
</comment>
<dbReference type="Pfam" id="PF25967">
    <property type="entry name" value="RND-MFP_C"/>
    <property type="match status" value="1"/>
</dbReference>
<evidence type="ECO:0000256" key="1">
    <source>
        <dbReference type="ARBA" id="ARBA00004196"/>
    </source>
</evidence>
<keyword evidence="4" id="KW-0472">Membrane</keyword>
<keyword evidence="10" id="KW-1185">Reference proteome</keyword>
<comment type="similarity">
    <text evidence="2">Belongs to the membrane fusion protein (MFP) (TC 8.A.1) family.</text>
</comment>